<dbReference type="PANTHER" id="PTHR11487:SF0">
    <property type="entry name" value="S-ACYL FATTY ACID SYNTHASE THIOESTERASE, MEDIUM CHAIN"/>
    <property type="match status" value="1"/>
</dbReference>
<dbReference type="AlphaFoldDB" id="A0A6N7Z8V7"/>
<gene>
    <name evidence="3" type="ORF">GKO32_30260</name>
</gene>
<dbReference type="InterPro" id="IPR029058">
    <property type="entry name" value="AB_hydrolase_fold"/>
</dbReference>
<feature type="domain" description="Thioesterase" evidence="2">
    <location>
        <begin position="36"/>
        <end position="249"/>
    </location>
</feature>
<dbReference type="SUPFAM" id="SSF53474">
    <property type="entry name" value="alpha/beta-Hydrolases"/>
    <property type="match status" value="1"/>
</dbReference>
<dbReference type="GO" id="GO:0016787">
    <property type="term" value="F:hydrolase activity"/>
    <property type="evidence" value="ECO:0007669"/>
    <property type="project" value="UniProtKB-KW"/>
</dbReference>
<name>A0A6N7Z8V7_9PSEU</name>
<evidence type="ECO:0000259" key="2">
    <source>
        <dbReference type="Pfam" id="PF00975"/>
    </source>
</evidence>
<dbReference type="GO" id="GO:0008610">
    <property type="term" value="P:lipid biosynthetic process"/>
    <property type="evidence" value="ECO:0007669"/>
    <property type="project" value="TreeGrafter"/>
</dbReference>
<dbReference type="Proteomes" id="UP000440096">
    <property type="component" value="Unassembled WGS sequence"/>
</dbReference>
<dbReference type="Pfam" id="PF00975">
    <property type="entry name" value="Thioesterase"/>
    <property type="match status" value="1"/>
</dbReference>
<proteinExistence type="inferred from homology"/>
<accession>A0A6N7Z8V7</accession>
<dbReference type="OrthoDB" id="4169718at2"/>
<comment type="similarity">
    <text evidence="1">Belongs to the thioesterase family.</text>
</comment>
<keyword evidence="4" id="KW-1185">Reference proteome</keyword>
<organism evidence="3 4">
    <name type="scientific">Amycolatopsis pithecellobii</name>
    <dbReference type="NCBI Taxonomy" id="664692"/>
    <lineage>
        <taxon>Bacteria</taxon>
        <taxon>Bacillati</taxon>
        <taxon>Actinomycetota</taxon>
        <taxon>Actinomycetes</taxon>
        <taxon>Pseudonocardiales</taxon>
        <taxon>Pseudonocardiaceae</taxon>
        <taxon>Amycolatopsis</taxon>
    </lineage>
</organism>
<dbReference type="Gene3D" id="3.40.50.1820">
    <property type="entry name" value="alpha/beta hydrolase"/>
    <property type="match status" value="1"/>
</dbReference>
<reference evidence="3 4" key="1">
    <citation type="submission" date="2019-11" db="EMBL/GenBank/DDBJ databases">
        <title>Draft genome of Amycolatopsis RM579.</title>
        <authorList>
            <person name="Duangmal K."/>
            <person name="Mingma R."/>
        </authorList>
    </citation>
    <scope>NUCLEOTIDE SEQUENCE [LARGE SCALE GENOMIC DNA]</scope>
    <source>
        <strain evidence="3 4">RM579</strain>
    </source>
</reference>
<sequence>MAGPQLHRAGTAQPPRHGAECRMTWLRQEPSTAAVRLVCLPHAGAGATSFTRWLPLFPPGIAPVRVQLPGREDAAGLPPQRSLAGLLDELVPQVAKLDAPIALYGHSMGALIAFELARALDSVQLFVSGRRAPRLPARGTPIHRLPDDEFAAALETRGLGGIGHTAFQRYALPLIKADLTVSEEYDYRVAPPLDCPITVFHGTEDPIVARADAEAWSAETAGEFTSHSFSGGHFFHQDHRAAIVTIIREALE</sequence>
<dbReference type="InterPro" id="IPR012223">
    <property type="entry name" value="TEII"/>
</dbReference>
<dbReference type="PANTHER" id="PTHR11487">
    <property type="entry name" value="THIOESTERASE"/>
    <property type="match status" value="1"/>
</dbReference>
<dbReference type="InterPro" id="IPR001031">
    <property type="entry name" value="Thioesterase"/>
</dbReference>
<protein>
    <submittedName>
        <fullName evidence="3">Alpha/beta fold hydrolase</fullName>
    </submittedName>
</protein>
<evidence type="ECO:0000256" key="1">
    <source>
        <dbReference type="ARBA" id="ARBA00007169"/>
    </source>
</evidence>
<comment type="caution">
    <text evidence="3">The sequence shown here is derived from an EMBL/GenBank/DDBJ whole genome shotgun (WGS) entry which is preliminary data.</text>
</comment>
<keyword evidence="3" id="KW-0378">Hydrolase</keyword>
<dbReference type="EMBL" id="WMBA01000063">
    <property type="protein sequence ID" value="MTD58230.1"/>
    <property type="molecule type" value="Genomic_DNA"/>
</dbReference>
<evidence type="ECO:0000313" key="4">
    <source>
        <dbReference type="Proteomes" id="UP000440096"/>
    </source>
</evidence>
<evidence type="ECO:0000313" key="3">
    <source>
        <dbReference type="EMBL" id="MTD58230.1"/>
    </source>
</evidence>